<sequence length="106" mass="12015">MSVGHECFVLDEEQNSKPTHMIVERTRECITTRTIEVVDSMGVSWQSFLRTVNFIFPNGAPETSVRADNEPNQLEQNSRLDSTIDLLNLVHEPNELNLSSKLSLLT</sequence>
<dbReference type="HOGENOM" id="CLU_2227083_0_0_1"/>
<dbReference type="EnsemblPlants" id="KEH40145">
    <property type="protein sequence ID" value="KEH40145"/>
    <property type="gene ID" value="MTR_1g022280"/>
</dbReference>
<reference evidence="1 3" key="1">
    <citation type="journal article" date="2011" name="Nature">
        <title>The Medicago genome provides insight into the evolution of rhizobial symbioses.</title>
        <authorList>
            <person name="Young N.D."/>
            <person name="Debelle F."/>
            <person name="Oldroyd G.E."/>
            <person name="Geurts R."/>
            <person name="Cannon S.B."/>
            <person name="Udvardi M.K."/>
            <person name="Benedito V.A."/>
            <person name="Mayer K.F."/>
            <person name="Gouzy J."/>
            <person name="Schoof H."/>
            <person name="Van de Peer Y."/>
            <person name="Proost S."/>
            <person name="Cook D.R."/>
            <person name="Meyers B.C."/>
            <person name="Spannagl M."/>
            <person name="Cheung F."/>
            <person name="De Mita S."/>
            <person name="Krishnakumar V."/>
            <person name="Gundlach H."/>
            <person name="Zhou S."/>
            <person name="Mudge J."/>
            <person name="Bharti A.K."/>
            <person name="Murray J.D."/>
            <person name="Naoumkina M.A."/>
            <person name="Rosen B."/>
            <person name="Silverstein K.A."/>
            <person name="Tang H."/>
            <person name="Rombauts S."/>
            <person name="Zhao P.X."/>
            <person name="Zhou P."/>
            <person name="Barbe V."/>
            <person name="Bardou P."/>
            <person name="Bechner M."/>
            <person name="Bellec A."/>
            <person name="Berger A."/>
            <person name="Berges H."/>
            <person name="Bidwell S."/>
            <person name="Bisseling T."/>
            <person name="Choisne N."/>
            <person name="Couloux A."/>
            <person name="Denny R."/>
            <person name="Deshpande S."/>
            <person name="Dai X."/>
            <person name="Doyle J.J."/>
            <person name="Dudez A.M."/>
            <person name="Farmer A.D."/>
            <person name="Fouteau S."/>
            <person name="Franken C."/>
            <person name="Gibelin C."/>
            <person name="Gish J."/>
            <person name="Goldstein S."/>
            <person name="Gonzalez A.J."/>
            <person name="Green P.J."/>
            <person name="Hallab A."/>
            <person name="Hartog M."/>
            <person name="Hua A."/>
            <person name="Humphray S.J."/>
            <person name="Jeong D.H."/>
            <person name="Jing Y."/>
            <person name="Jocker A."/>
            <person name="Kenton S.M."/>
            <person name="Kim D.J."/>
            <person name="Klee K."/>
            <person name="Lai H."/>
            <person name="Lang C."/>
            <person name="Lin S."/>
            <person name="Macmil S.L."/>
            <person name="Magdelenat G."/>
            <person name="Matthews L."/>
            <person name="McCorrison J."/>
            <person name="Monaghan E.L."/>
            <person name="Mun J.H."/>
            <person name="Najar F.Z."/>
            <person name="Nicholson C."/>
            <person name="Noirot C."/>
            <person name="O'Bleness M."/>
            <person name="Paule C.R."/>
            <person name="Poulain J."/>
            <person name="Prion F."/>
            <person name="Qin B."/>
            <person name="Qu C."/>
            <person name="Retzel E.F."/>
            <person name="Riddle C."/>
            <person name="Sallet E."/>
            <person name="Samain S."/>
            <person name="Samson N."/>
            <person name="Sanders I."/>
            <person name="Saurat O."/>
            <person name="Scarpelli C."/>
            <person name="Schiex T."/>
            <person name="Segurens B."/>
            <person name="Severin A.J."/>
            <person name="Sherrier D.J."/>
            <person name="Shi R."/>
            <person name="Sims S."/>
            <person name="Singer S.R."/>
            <person name="Sinharoy S."/>
            <person name="Sterck L."/>
            <person name="Viollet A."/>
            <person name="Wang B.B."/>
            <person name="Wang K."/>
            <person name="Wang M."/>
            <person name="Wang X."/>
            <person name="Warfsmann J."/>
            <person name="Weissenbach J."/>
            <person name="White D.D."/>
            <person name="White J.D."/>
            <person name="Wiley G.B."/>
            <person name="Wincker P."/>
            <person name="Xing Y."/>
            <person name="Yang L."/>
            <person name="Yao Z."/>
            <person name="Ying F."/>
            <person name="Zhai J."/>
            <person name="Zhou L."/>
            <person name="Zuber A."/>
            <person name="Denarie J."/>
            <person name="Dixon R.A."/>
            <person name="May G.D."/>
            <person name="Schwartz D.C."/>
            <person name="Rogers J."/>
            <person name="Quetier F."/>
            <person name="Town C.D."/>
            <person name="Roe B.A."/>
        </authorList>
    </citation>
    <scope>NUCLEOTIDE SEQUENCE [LARGE SCALE GENOMIC DNA]</scope>
    <source>
        <strain evidence="1">A17</strain>
        <strain evidence="2 3">cv. Jemalong A17</strain>
    </source>
</reference>
<evidence type="ECO:0000313" key="2">
    <source>
        <dbReference type="EnsemblPlants" id="KEH40145"/>
    </source>
</evidence>
<dbReference type="Proteomes" id="UP000002051">
    <property type="component" value="Unassembled WGS sequence"/>
</dbReference>
<evidence type="ECO:0000313" key="3">
    <source>
        <dbReference type="Proteomes" id="UP000002051"/>
    </source>
</evidence>
<dbReference type="EMBL" id="CM001217">
    <property type="protein sequence ID" value="KEH40145.1"/>
    <property type="molecule type" value="Genomic_DNA"/>
</dbReference>
<gene>
    <name evidence="1" type="ordered locus">MTR_1g022280</name>
</gene>
<proteinExistence type="predicted"/>
<reference evidence="2" key="3">
    <citation type="submission" date="2015-04" db="UniProtKB">
        <authorList>
            <consortium name="EnsemblPlants"/>
        </authorList>
    </citation>
    <scope>IDENTIFICATION</scope>
    <source>
        <strain evidence="2">cv. Jemalong A17</strain>
    </source>
</reference>
<keyword evidence="3" id="KW-1185">Reference proteome</keyword>
<dbReference type="AlphaFoldDB" id="A0A072VPT3"/>
<reference evidence="1 3" key="2">
    <citation type="journal article" date="2014" name="BMC Genomics">
        <title>An improved genome release (version Mt4.0) for the model legume Medicago truncatula.</title>
        <authorList>
            <person name="Tang H."/>
            <person name="Krishnakumar V."/>
            <person name="Bidwell S."/>
            <person name="Rosen B."/>
            <person name="Chan A."/>
            <person name="Zhou S."/>
            <person name="Gentzbittel L."/>
            <person name="Childs K.L."/>
            <person name="Yandell M."/>
            <person name="Gundlach H."/>
            <person name="Mayer K.F."/>
            <person name="Schwartz D.C."/>
            <person name="Town C.D."/>
        </authorList>
    </citation>
    <scope>GENOME REANNOTATION</scope>
    <source>
        <strain evidence="1">A17</strain>
        <strain evidence="2 3">cv. Jemalong A17</strain>
    </source>
</reference>
<organism evidence="1 3">
    <name type="scientific">Medicago truncatula</name>
    <name type="common">Barrel medic</name>
    <name type="synonym">Medicago tribuloides</name>
    <dbReference type="NCBI Taxonomy" id="3880"/>
    <lineage>
        <taxon>Eukaryota</taxon>
        <taxon>Viridiplantae</taxon>
        <taxon>Streptophyta</taxon>
        <taxon>Embryophyta</taxon>
        <taxon>Tracheophyta</taxon>
        <taxon>Spermatophyta</taxon>
        <taxon>Magnoliopsida</taxon>
        <taxon>eudicotyledons</taxon>
        <taxon>Gunneridae</taxon>
        <taxon>Pentapetalae</taxon>
        <taxon>rosids</taxon>
        <taxon>fabids</taxon>
        <taxon>Fabales</taxon>
        <taxon>Fabaceae</taxon>
        <taxon>Papilionoideae</taxon>
        <taxon>50 kb inversion clade</taxon>
        <taxon>NPAAA clade</taxon>
        <taxon>Hologalegina</taxon>
        <taxon>IRL clade</taxon>
        <taxon>Trifolieae</taxon>
        <taxon>Medicago</taxon>
    </lineage>
</organism>
<protein>
    <submittedName>
        <fullName evidence="1 2">Uncharacterized protein</fullName>
    </submittedName>
</protein>
<accession>A0A072VPT3</accession>
<evidence type="ECO:0000313" key="1">
    <source>
        <dbReference type="EMBL" id="KEH40145.1"/>
    </source>
</evidence>
<name>A0A072VPT3_MEDTR</name>